<protein>
    <submittedName>
        <fullName evidence="1">Uncharacterized protein</fullName>
    </submittedName>
</protein>
<feature type="non-terminal residue" evidence="1">
    <location>
        <position position="34"/>
    </location>
</feature>
<accession>A0A0F9CHJ4</accession>
<organism evidence="1">
    <name type="scientific">marine sediment metagenome</name>
    <dbReference type="NCBI Taxonomy" id="412755"/>
    <lineage>
        <taxon>unclassified sequences</taxon>
        <taxon>metagenomes</taxon>
        <taxon>ecological metagenomes</taxon>
    </lineage>
</organism>
<dbReference type="AlphaFoldDB" id="A0A0F9CHJ4"/>
<reference evidence="1" key="1">
    <citation type="journal article" date="2015" name="Nature">
        <title>Complex archaea that bridge the gap between prokaryotes and eukaryotes.</title>
        <authorList>
            <person name="Spang A."/>
            <person name="Saw J.H."/>
            <person name="Jorgensen S.L."/>
            <person name="Zaremba-Niedzwiedzka K."/>
            <person name="Martijn J."/>
            <person name="Lind A.E."/>
            <person name="van Eijk R."/>
            <person name="Schleper C."/>
            <person name="Guy L."/>
            <person name="Ettema T.J."/>
        </authorList>
    </citation>
    <scope>NUCLEOTIDE SEQUENCE</scope>
</reference>
<comment type="caution">
    <text evidence="1">The sequence shown here is derived from an EMBL/GenBank/DDBJ whole genome shotgun (WGS) entry which is preliminary data.</text>
</comment>
<evidence type="ECO:0000313" key="1">
    <source>
        <dbReference type="EMBL" id="KKK96166.1"/>
    </source>
</evidence>
<gene>
    <name evidence="1" type="ORF">LCGC14_2665490</name>
</gene>
<dbReference type="EMBL" id="LAZR01046596">
    <property type="protein sequence ID" value="KKK96166.1"/>
    <property type="molecule type" value="Genomic_DNA"/>
</dbReference>
<sequence length="34" mass="4029">MDIIWGGYFDLEGDAQARRDYLALHLTELNDFRL</sequence>
<proteinExistence type="predicted"/>
<name>A0A0F9CHJ4_9ZZZZ</name>